<comment type="caution">
    <text evidence="2">The sequence shown here is derived from an EMBL/GenBank/DDBJ whole genome shotgun (WGS) entry which is preliminary data.</text>
</comment>
<evidence type="ECO:0000313" key="2">
    <source>
        <dbReference type="EMBL" id="KAK2942785.1"/>
    </source>
</evidence>
<gene>
    <name evidence="2" type="ORF">BLNAU_22303</name>
</gene>
<dbReference type="PRINTS" id="PR01217">
    <property type="entry name" value="PRICHEXTENSN"/>
</dbReference>
<accession>A0ABQ9WTF7</accession>
<feature type="compositionally biased region" description="Low complexity" evidence="1">
    <location>
        <begin position="289"/>
        <end position="301"/>
    </location>
</feature>
<organism evidence="2 3">
    <name type="scientific">Blattamonas nauphoetae</name>
    <dbReference type="NCBI Taxonomy" id="2049346"/>
    <lineage>
        <taxon>Eukaryota</taxon>
        <taxon>Metamonada</taxon>
        <taxon>Preaxostyla</taxon>
        <taxon>Oxymonadida</taxon>
        <taxon>Blattamonas</taxon>
    </lineage>
</organism>
<name>A0ABQ9WTF7_9EUKA</name>
<feature type="compositionally biased region" description="Pro residues" evidence="1">
    <location>
        <begin position="269"/>
        <end position="288"/>
    </location>
</feature>
<dbReference type="EMBL" id="JARBJD010000383">
    <property type="protein sequence ID" value="KAK2942785.1"/>
    <property type="molecule type" value="Genomic_DNA"/>
</dbReference>
<sequence>MDCSAFLNWDEGKFDSLQPSPDASLDVKAVKFLESVKPKNHESPDALLNSLASNSDASQTDFVQSIVVLISSASNTITVAAMKMLDSLILFCSPKIHLALVKADLIPQVINSLNLQSLSFAETVDLHTRLMSWIPNSFWLATPNCLAQLGLKDENEQQAVHETVLKQVVVPLEKLGQAPAHLSNFSLDCRDKLRLLRRQSRSAHTAHLRKANLRFEALCASRSPPTLPLSRFAFWISLSRQQTLTKSSWKNQKMSSLISWPFSIAAPSPPTPSHSPLPLPHHPHPPTPLCLSLTTHTLPLPSASPSPPTPSHSPLPLPHHPHPPTPLCLSLTTHTLPLLSAPPSPPTPSHSLCLSLTTHTLPLPLPLPHHPHPRTPLCLSLSTHTLALPSASPSPPTPSHSPLSLHHHPHPPTPLCLSLTTHALPLFFISSDSVPVPDFSQLLPFSNYSGTERDDSESDEKGCLTGAVRARAVWGSVVCGASDAAETSANVVGLVW</sequence>
<protein>
    <submittedName>
        <fullName evidence="2">Uncharacterized protein</fullName>
    </submittedName>
</protein>
<feature type="compositionally biased region" description="Pro residues" evidence="1">
    <location>
        <begin position="302"/>
        <end position="326"/>
    </location>
</feature>
<feature type="region of interest" description="Disordered" evidence="1">
    <location>
        <begin position="269"/>
        <end position="326"/>
    </location>
</feature>
<reference evidence="2 3" key="1">
    <citation type="journal article" date="2022" name="bioRxiv">
        <title>Genomics of Preaxostyla Flagellates Illuminates Evolutionary Transitions and the Path Towards Mitochondrial Loss.</title>
        <authorList>
            <person name="Novak L.V.F."/>
            <person name="Treitli S.C."/>
            <person name="Pyrih J."/>
            <person name="Halakuc P."/>
            <person name="Pipaliya S.V."/>
            <person name="Vacek V."/>
            <person name="Brzon O."/>
            <person name="Soukal P."/>
            <person name="Eme L."/>
            <person name="Dacks J.B."/>
            <person name="Karnkowska A."/>
            <person name="Elias M."/>
            <person name="Hampl V."/>
        </authorList>
    </citation>
    <scope>NUCLEOTIDE SEQUENCE [LARGE SCALE GENOMIC DNA]</scope>
    <source>
        <strain evidence="2">NAU3</strain>
        <tissue evidence="2">Gut</tissue>
    </source>
</reference>
<proteinExistence type="predicted"/>
<keyword evidence="3" id="KW-1185">Reference proteome</keyword>
<feature type="region of interest" description="Disordered" evidence="1">
    <location>
        <begin position="388"/>
        <end position="407"/>
    </location>
</feature>
<dbReference type="Proteomes" id="UP001281761">
    <property type="component" value="Unassembled WGS sequence"/>
</dbReference>
<evidence type="ECO:0000256" key="1">
    <source>
        <dbReference type="SAM" id="MobiDB-lite"/>
    </source>
</evidence>
<evidence type="ECO:0000313" key="3">
    <source>
        <dbReference type="Proteomes" id="UP001281761"/>
    </source>
</evidence>